<feature type="domain" description="Plasmid pRiA4b Orf3-like" evidence="1">
    <location>
        <begin position="385"/>
        <end position="580"/>
    </location>
</feature>
<dbReference type="EMBL" id="BFFP01000029">
    <property type="protein sequence ID" value="GBG95249.1"/>
    <property type="molecule type" value="Genomic_DNA"/>
</dbReference>
<evidence type="ECO:0000313" key="3">
    <source>
        <dbReference type="Proteomes" id="UP000286848"/>
    </source>
</evidence>
<name>A0A401IUP7_9LACO</name>
<gene>
    <name evidence="2" type="ORF">LFYK43_17080</name>
</gene>
<proteinExistence type="predicted"/>
<comment type="caution">
    <text evidence="2">The sequence shown here is derived from an EMBL/GenBank/DDBJ whole genome shotgun (WGS) entry which is preliminary data.</text>
</comment>
<dbReference type="PANTHER" id="PTHR41878">
    <property type="entry name" value="LEXA REPRESSOR-RELATED"/>
    <property type="match status" value="1"/>
</dbReference>
<dbReference type="Pfam" id="PF07929">
    <property type="entry name" value="PRiA4_ORF3"/>
    <property type="match status" value="1"/>
</dbReference>
<dbReference type="InterPro" id="IPR012912">
    <property type="entry name" value="Plasmid_pRiA4b_Orf3-like"/>
</dbReference>
<sequence length="611" mass="70153">MTIKNIYFGTLGTQPSLFTAGLLNVTSNSQNTFYDYSKIKTGSAKDRPSSYFPKKTHSYFVVILGEEKYDQPAAQRLLRSVLYAKYIGIPIVCFAASRITVRCLSYVTELEQKHKLYRLMEFPQKNILIHHILLAHILDVKTEGYPYSNDQDIYKELRKLHREKIGAYAHAKLSAKLLEMPQKELDIILGQPTYWQLRFFVAILSEKLATHQAEFQTSSSLPSEKVGGEIEILQAEAARLSEMYAELLSRKVIGKLNHLEKIDSPQTLVNLAKKYYQIYGECLARISFMKKQKFSPSAAIFANKFISKYRAVTEFVDNYLAETKSQLKDIPWYEKDDEDKDYGMTYYFSLYPPEDIISEFTEWVAASQTKKTQVSLKAEPSERTVYRFRADLVDSKPKIWRRFEVDGQKNMLQLAQIIMTLFNMDGSHLYSLTNLIGDQKRREAISEFKEKSKLELDNYAKNPDMNTVEDLFSLIKSLADGVGLSGNIEYLMPGDDGERLIDNDVEIQPGETLLEDSQAKEKTKFLFEYDFGDYWCIDLKVEKIEQITSAEPIPTTVLKGKGSGIIEDIGGIPGLLDYQEHPENYDVFGVRDDFQKFDLEETNALLRELGL</sequence>
<protein>
    <recommendedName>
        <fullName evidence="1">Plasmid pRiA4b Orf3-like domain-containing protein</fullName>
    </recommendedName>
</protein>
<dbReference type="RefSeq" id="WP_158609221.1">
    <property type="nucleotide sequence ID" value="NZ_BFFP01000029.1"/>
</dbReference>
<accession>A0A401IUP7</accession>
<evidence type="ECO:0000313" key="2">
    <source>
        <dbReference type="EMBL" id="GBG95249.1"/>
    </source>
</evidence>
<keyword evidence="3" id="KW-1185">Reference proteome</keyword>
<reference evidence="2 3" key="1">
    <citation type="journal article" date="2019" name="Int. J. Syst. Evol. Microbiol.">
        <title>Lactobacillus salitolerans sp. nov., a novel lactic acid bacterium isolated from spent mushroom substrates.</title>
        <authorList>
            <person name="Tohno M."/>
            <person name="Tanizawa Y."/>
            <person name="Kojima Y."/>
            <person name="Sakamoto M."/>
            <person name="Nakamura Y."/>
            <person name="Ohkuma M."/>
            <person name="Kobayashi H."/>
        </authorList>
    </citation>
    <scope>NUCLEOTIDE SEQUENCE [LARGE SCALE GENOMIC DNA]</scope>
    <source>
        <strain evidence="2 3">YK43</strain>
    </source>
</reference>
<dbReference type="InterPro" id="IPR024047">
    <property type="entry name" value="MM3350-like_sf"/>
</dbReference>
<dbReference type="AlphaFoldDB" id="A0A401IUP7"/>
<dbReference type="PANTHER" id="PTHR41878:SF1">
    <property type="entry name" value="TNPR PROTEIN"/>
    <property type="match status" value="1"/>
</dbReference>
<dbReference type="Gene3D" id="3.10.290.30">
    <property type="entry name" value="MM3350-like"/>
    <property type="match status" value="1"/>
</dbReference>
<evidence type="ECO:0000259" key="1">
    <source>
        <dbReference type="Pfam" id="PF07929"/>
    </source>
</evidence>
<dbReference type="Proteomes" id="UP000286848">
    <property type="component" value="Unassembled WGS sequence"/>
</dbReference>
<dbReference type="OrthoDB" id="9801392at2"/>
<organism evidence="2 3">
    <name type="scientific">Ligilactobacillus salitolerans</name>
    <dbReference type="NCBI Taxonomy" id="1808352"/>
    <lineage>
        <taxon>Bacteria</taxon>
        <taxon>Bacillati</taxon>
        <taxon>Bacillota</taxon>
        <taxon>Bacilli</taxon>
        <taxon>Lactobacillales</taxon>
        <taxon>Lactobacillaceae</taxon>
        <taxon>Ligilactobacillus</taxon>
    </lineage>
</organism>
<dbReference type="SUPFAM" id="SSF159941">
    <property type="entry name" value="MM3350-like"/>
    <property type="match status" value="1"/>
</dbReference>